<dbReference type="PANTHER" id="PTHR42734:SF17">
    <property type="entry name" value="METAL TRANSPORT SYSTEM ATP-BINDING PROTEIN TM_0124-RELATED"/>
    <property type="match status" value="1"/>
</dbReference>
<keyword evidence="2" id="KW-0813">Transport</keyword>
<dbReference type="AlphaFoldDB" id="A0A1F7IL23"/>
<dbReference type="InterPro" id="IPR017871">
    <property type="entry name" value="ABC_transporter-like_CS"/>
</dbReference>
<dbReference type="GO" id="GO:0016887">
    <property type="term" value="F:ATP hydrolysis activity"/>
    <property type="evidence" value="ECO:0007669"/>
    <property type="project" value="InterPro"/>
</dbReference>
<evidence type="ECO:0000259" key="5">
    <source>
        <dbReference type="PROSITE" id="PS50893"/>
    </source>
</evidence>
<protein>
    <recommendedName>
        <fullName evidence="5">ABC transporter domain-containing protein</fullName>
    </recommendedName>
</protein>
<dbReference type="SMART" id="SM00382">
    <property type="entry name" value="AAA"/>
    <property type="match status" value="1"/>
</dbReference>
<feature type="domain" description="ABC transporter" evidence="5">
    <location>
        <begin position="8"/>
        <end position="244"/>
    </location>
</feature>
<evidence type="ECO:0000313" key="6">
    <source>
        <dbReference type="EMBL" id="OGK44078.1"/>
    </source>
</evidence>
<comment type="caution">
    <text evidence="6">The sequence shown here is derived from an EMBL/GenBank/DDBJ whole genome shotgun (WGS) entry which is preliminary data.</text>
</comment>
<dbReference type="InterPro" id="IPR027417">
    <property type="entry name" value="P-loop_NTPase"/>
</dbReference>
<dbReference type="PROSITE" id="PS00211">
    <property type="entry name" value="ABC_TRANSPORTER_1"/>
    <property type="match status" value="1"/>
</dbReference>
<dbReference type="InterPro" id="IPR003439">
    <property type="entry name" value="ABC_transporter-like_ATP-bd"/>
</dbReference>
<proteinExistence type="inferred from homology"/>
<keyword evidence="3" id="KW-0547">Nucleotide-binding</keyword>
<sequence length="258" mass="29707">MSIDRTILLLKNIHYSYGKQSVLENISCEIKKGDFVGIVGQNGSGKSTLIKIILNLLQQNIGDIRLFEKSTKNFNEWWRIGYVPQNISISNMYFPATVEEVMSLGLLSKKDFSRRITKEDKMNIKLKLTQFNILDLKNKLIGALSGGQLQRVFLAKALLLDPDFLILDEPASALDTATRKEFFSYLQDENQKRRMTILFVTHDMSHIADSANKLMFLDKKVLFYGSFKQFCISPQMTKFFGKEAQHSICHQHIDHEHH</sequence>
<organism evidence="6 7">
    <name type="scientific">Candidatus Roizmanbacteria bacterium RIFCSPLOWO2_01_FULL_38_11</name>
    <dbReference type="NCBI Taxonomy" id="1802060"/>
    <lineage>
        <taxon>Bacteria</taxon>
        <taxon>Candidatus Roizmaniibacteriota</taxon>
    </lineage>
</organism>
<name>A0A1F7IL23_9BACT</name>
<evidence type="ECO:0000256" key="1">
    <source>
        <dbReference type="ARBA" id="ARBA00005417"/>
    </source>
</evidence>
<evidence type="ECO:0000256" key="3">
    <source>
        <dbReference type="ARBA" id="ARBA00022741"/>
    </source>
</evidence>
<dbReference type="PROSITE" id="PS50893">
    <property type="entry name" value="ABC_TRANSPORTER_2"/>
    <property type="match status" value="1"/>
</dbReference>
<reference evidence="6 7" key="1">
    <citation type="journal article" date="2016" name="Nat. Commun.">
        <title>Thousands of microbial genomes shed light on interconnected biogeochemical processes in an aquifer system.</title>
        <authorList>
            <person name="Anantharaman K."/>
            <person name="Brown C.T."/>
            <person name="Hug L.A."/>
            <person name="Sharon I."/>
            <person name="Castelle C.J."/>
            <person name="Probst A.J."/>
            <person name="Thomas B.C."/>
            <person name="Singh A."/>
            <person name="Wilkins M.J."/>
            <person name="Karaoz U."/>
            <person name="Brodie E.L."/>
            <person name="Williams K.H."/>
            <person name="Hubbard S.S."/>
            <person name="Banfield J.F."/>
        </authorList>
    </citation>
    <scope>NUCLEOTIDE SEQUENCE [LARGE SCALE GENOMIC DNA]</scope>
</reference>
<dbReference type="FunFam" id="3.40.50.300:FF:000134">
    <property type="entry name" value="Iron-enterobactin ABC transporter ATP-binding protein"/>
    <property type="match status" value="1"/>
</dbReference>
<dbReference type="Pfam" id="PF00005">
    <property type="entry name" value="ABC_tran"/>
    <property type="match status" value="1"/>
</dbReference>
<dbReference type="Gene3D" id="3.40.50.300">
    <property type="entry name" value="P-loop containing nucleotide triphosphate hydrolases"/>
    <property type="match status" value="1"/>
</dbReference>
<dbReference type="STRING" id="1802060.A2957_01285"/>
<comment type="similarity">
    <text evidence="1">Belongs to the ABC transporter superfamily.</text>
</comment>
<dbReference type="GO" id="GO:0005524">
    <property type="term" value="F:ATP binding"/>
    <property type="evidence" value="ECO:0007669"/>
    <property type="project" value="UniProtKB-KW"/>
</dbReference>
<dbReference type="InterPro" id="IPR050153">
    <property type="entry name" value="Metal_Ion_Import_ABC"/>
</dbReference>
<dbReference type="CDD" id="cd03235">
    <property type="entry name" value="ABC_Metallic_Cations"/>
    <property type="match status" value="1"/>
</dbReference>
<evidence type="ECO:0000256" key="4">
    <source>
        <dbReference type="ARBA" id="ARBA00022840"/>
    </source>
</evidence>
<dbReference type="EMBL" id="MGAK01000025">
    <property type="protein sequence ID" value="OGK44078.1"/>
    <property type="molecule type" value="Genomic_DNA"/>
</dbReference>
<gene>
    <name evidence="6" type="ORF">A2957_01285</name>
</gene>
<dbReference type="Proteomes" id="UP000179072">
    <property type="component" value="Unassembled WGS sequence"/>
</dbReference>
<dbReference type="InterPro" id="IPR003593">
    <property type="entry name" value="AAA+_ATPase"/>
</dbReference>
<dbReference type="PANTHER" id="PTHR42734">
    <property type="entry name" value="METAL TRANSPORT SYSTEM ATP-BINDING PROTEIN TM_0124-RELATED"/>
    <property type="match status" value="1"/>
</dbReference>
<evidence type="ECO:0000256" key="2">
    <source>
        <dbReference type="ARBA" id="ARBA00022448"/>
    </source>
</evidence>
<evidence type="ECO:0000313" key="7">
    <source>
        <dbReference type="Proteomes" id="UP000179072"/>
    </source>
</evidence>
<keyword evidence="4" id="KW-0067">ATP-binding</keyword>
<accession>A0A1F7IL23</accession>
<dbReference type="SUPFAM" id="SSF52540">
    <property type="entry name" value="P-loop containing nucleoside triphosphate hydrolases"/>
    <property type="match status" value="1"/>
</dbReference>